<proteinExistence type="predicted"/>
<evidence type="ECO:0000313" key="2">
    <source>
        <dbReference type="Proteomes" id="UP000823399"/>
    </source>
</evidence>
<dbReference type="OrthoDB" id="2653883at2759"/>
<name>A0A9P7EU54_9AGAM</name>
<dbReference type="AlphaFoldDB" id="A0A9P7EU54"/>
<dbReference type="EMBL" id="JABBWM010000100">
    <property type="protein sequence ID" value="KAG2090917.1"/>
    <property type="molecule type" value="Genomic_DNA"/>
</dbReference>
<accession>A0A9P7EU54</accession>
<dbReference type="Proteomes" id="UP000823399">
    <property type="component" value="Unassembled WGS sequence"/>
</dbReference>
<reference evidence="1" key="1">
    <citation type="journal article" date="2020" name="New Phytol.">
        <title>Comparative genomics reveals dynamic genome evolution in host specialist ectomycorrhizal fungi.</title>
        <authorList>
            <person name="Lofgren L.A."/>
            <person name="Nguyen N.H."/>
            <person name="Vilgalys R."/>
            <person name="Ruytinx J."/>
            <person name="Liao H.L."/>
            <person name="Branco S."/>
            <person name="Kuo A."/>
            <person name="LaButti K."/>
            <person name="Lipzen A."/>
            <person name="Andreopoulos W."/>
            <person name="Pangilinan J."/>
            <person name="Riley R."/>
            <person name="Hundley H."/>
            <person name="Na H."/>
            <person name="Barry K."/>
            <person name="Grigoriev I.V."/>
            <person name="Stajich J.E."/>
            <person name="Kennedy P.G."/>
        </authorList>
    </citation>
    <scope>NUCLEOTIDE SEQUENCE</scope>
    <source>
        <strain evidence="1">FC423</strain>
    </source>
</reference>
<gene>
    <name evidence="1" type="ORF">F5147DRAFT_780185</name>
</gene>
<sequence>MARHGPKPWTTVKEDAFLKALLPEFIRARHLKMFVNFWADTFRSFFHQWPEHMRLHRNGVPAEGDLTPDQLKIVKLAIAERKLVIKPCLAHSGNSHGVLNLDDTFNGGVDELRGSRAPQEVEIYSQYHYETRVKSAADSAITMGGISSHGDKLSKRKEITRIMYAKEGDEICTEVKQKHEEVLAKWKHNRVLAKAGLVKEVDDDTKIQAFDELGSHLDRIFRHLSHKTGGLKFTCIAGGRNPSTGEVIVVDFHLGETDTGADFSASYPGFSDVQVAYADFVKKAVAHDDNMQSPVNKEASAQALGARKDMNECEDSNQDIFDDEDGNICDNEDGNICADEGNVCDDEDGQDTTIDLYNIPQEFTPVLDFSAGLQGIDLDTSEWFNLNVDHLYNESDTLLQFEELDPSVLGMDITNMIATLSNITDQNGAPSPLNALFEYPTAVASAPIPAQDLDYYQLAQFFQDLNLPDNGALEFTVPPPLLPVAALHYQLPDPSTVPGIRATTPLLQSTALQMLSP</sequence>
<protein>
    <submittedName>
        <fullName evidence="1">Uncharacterized protein</fullName>
    </submittedName>
</protein>
<dbReference type="GeneID" id="64704675"/>
<dbReference type="RefSeq" id="XP_041286370.1">
    <property type="nucleotide sequence ID" value="XM_041442416.1"/>
</dbReference>
<evidence type="ECO:0000313" key="1">
    <source>
        <dbReference type="EMBL" id="KAG2090917.1"/>
    </source>
</evidence>
<comment type="caution">
    <text evidence="1">The sequence shown here is derived from an EMBL/GenBank/DDBJ whole genome shotgun (WGS) entry which is preliminary data.</text>
</comment>
<organism evidence="1 2">
    <name type="scientific">Suillus discolor</name>
    <dbReference type="NCBI Taxonomy" id="1912936"/>
    <lineage>
        <taxon>Eukaryota</taxon>
        <taxon>Fungi</taxon>
        <taxon>Dikarya</taxon>
        <taxon>Basidiomycota</taxon>
        <taxon>Agaricomycotina</taxon>
        <taxon>Agaricomycetes</taxon>
        <taxon>Agaricomycetidae</taxon>
        <taxon>Boletales</taxon>
        <taxon>Suillineae</taxon>
        <taxon>Suillaceae</taxon>
        <taxon>Suillus</taxon>
    </lineage>
</organism>
<keyword evidence="2" id="KW-1185">Reference proteome</keyword>